<feature type="region of interest" description="Disordered" evidence="1">
    <location>
        <begin position="1"/>
        <end position="40"/>
    </location>
</feature>
<reference evidence="2" key="1">
    <citation type="submission" date="2010-03" db="EMBL/GenBank/DDBJ databases">
        <title>Annotation of Blastomyces dermatitidis strain ATCC 18188.</title>
        <authorList>
            <consortium name="The Broad Institute Genome Sequencing Platform"/>
            <consortium name="Broad Institute Genome Sequencing Center for Infectious Disease."/>
            <person name="Cuomo C."/>
            <person name="Klein B."/>
            <person name="Sullivan T."/>
            <person name="Heitman J."/>
            <person name="Young S."/>
            <person name="Zeng Q."/>
            <person name="Gargeya S."/>
            <person name="Alvarado L."/>
            <person name="Berlin A.M."/>
            <person name="Chapman S.B."/>
            <person name="Chen Z."/>
            <person name="Freedman E."/>
            <person name="Gellesch M."/>
            <person name="Goldberg J."/>
            <person name="Griggs A."/>
            <person name="Gujja S."/>
            <person name="Heilman E."/>
            <person name="Heiman D."/>
            <person name="Howarth C."/>
            <person name="Mehta T."/>
            <person name="Neiman D."/>
            <person name="Pearson M."/>
            <person name="Roberts A."/>
            <person name="Saif S."/>
            <person name="Shea T."/>
            <person name="Shenoy N."/>
            <person name="Sisk P."/>
            <person name="Stolte C."/>
            <person name="Sykes S."/>
            <person name="White J."/>
            <person name="Yandava C."/>
            <person name="Haas B."/>
            <person name="Nusbaum C."/>
            <person name="Birren B."/>
        </authorList>
    </citation>
    <scope>NUCLEOTIDE SEQUENCE</scope>
    <source>
        <strain evidence="2">ATCC 18188</strain>
    </source>
</reference>
<dbReference type="EMBL" id="GG749409">
    <property type="protein sequence ID" value="KMW66674.1"/>
    <property type="molecule type" value="Genomic_DNA"/>
</dbReference>
<feature type="compositionally biased region" description="Basic and acidic residues" evidence="1">
    <location>
        <begin position="1"/>
        <end position="21"/>
    </location>
</feature>
<evidence type="ECO:0000256" key="1">
    <source>
        <dbReference type="SAM" id="MobiDB-lite"/>
    </source>
</evidence>
<name>A0A0J9HCC8_AJEDA</name>
<organism evidence="2">
    <name type="scientific">Ajellomyces dermatitidis (strain ATCC 18188 / CBS 674.68)</name>
    <name type="common">Blastomyces dermatitidis</name>
    <dbReference type="NCBI Taxonomy" id="653446"/>
    <lineage>
        <taxon>Eukaryota</taxon>
        <taxon>Fungi</taxon>
        <taxon>Dikarya</taxon>
        <taxon>Ascomycota</taxon>
        <taxon>Pezizomycotina</taxon>
        <taxon>Eurotiomycetes</taxon>
        <taxon>Eurotiomycetidae</taxon>
        <taxon>Onygenales</taxon>
        <taxon>Ajellomycetaceae</taxon>
        <taxon>Blastomyces</taxon>
    </lineage>
</organism>
<accession>A0A0J9HCC8</accession>
<proteinExistence type="predicted"/>
<dbReference type="AlphaFoldDB" id="A0A0J9HCC8"/>
<evidence type="ECO:0000313" key="2">
    <source>
        <dbReference type="EMBL" id="KMW66674.1"/>
    </source>
</evidence>
<sequence>MAVRGVRDELDTDKSISRRNDTSLQDTVTTTTAAKEAGGEEDMTMKAVLPRLIDAVTSASNLAFLTVTEAATTS</sequence>
<protein>
    <submittedName>
        <fullName evidence="2">Uncharacterized protein</fullName>
    </submittedName>
</protein>
<gene>
    <name evidence="2" type="ORF">BDDG_11660</name>
</gene>
<dbReference type="Proteomes" id="UP000007802">
    <property type="component" value="Unassembled WGS sequence"/>
</dbReference>
<feature type="compositionally biased region" description="Low complexity" evidence="1">
    <location>
        <begin position="27"/>
        <end position="36"/>
    </location>
</feature>